<accession>W8VTA3</accession>
<keyword evidence="2" id="KW-0812">Transmembrane</keyword>
<feature type="transmembrane region" description="Helical" evidence="2">
    <location>
        <begin position="106"/>
        <end position="128"/>
    </location>
</feature>
<dbReference type="AlphaFoldDB" id="W8VTA3"/>
<protein>
    <submittedName>
        <fullName evidence="3">Low affinity cation transporter</fullName>
    </submittedName>
</protein>
<feature type="region of interest" description="Disordered" evidence="1">
    <location>
        <begin position="1"/>
        <end position="94"/>
    </location>
</feature>
<sequence length="515" mass="55206">MTGEASKGRSGGGRASSSRQRTAVASELLELQQASSSAVSLPHPNSGDAEASPAVATPPAPAPHHDQDQDAEATSAAGRSKEKKEQVELDNANEQNVKKVQKDIEFGALVAGFSFSVAMTGFFLSPQATGRQAIYIDISMFLAFSSFVCGCSFMLLSMQRLSAREEHISGFHHAISKCLFYLCCVLPALTILCLLLVMPRKPYIYVGLGVLAAAVLPVAFMHWYVSRNTQETNDTAPEDVEQNAVSRKTHETNGTAPEDDDLQKAMESSYKITSAIVPMSLAGLVGVLFGVYKGGSSSGGAGGDISGSVHVVIVCMFITSMLSMLLMMLWMKVLESKKPKLREFFVRATIPRANAALLALLAIAAFAASFGILRWYMVAAFLTFALAATVQFVIQHCTREQNAVRASHNETQLKWMADMASKTTPWSLGIVMAIFGGFLGDDDKSKDKMVALKVCMFLSTSAFTSGLGLMYLTMRPGESARGGSSKAAMTILAWSVMMLLSAAALAIYGVEVMKS</sequence>
<feature type="transmembrane region" description="Helical" evidence="2">
    <location>
        <begin position="178"/>
        <end position="197"/>
    </location>
</feature>
<feature type="transmembrane region" description="Helical" evidence="2">
    <location>
        <begin position="451"/>
        <end position="471"/>
    </location>
</feature>
<gene>
    <name evidence="3" type="primary">OsLCT1</name>
</gene>
<evidence type="ECO:0000313" key="3">
    <source>
        <dbReference type="EMBL" id="BAO56893.1"/>
    </source>
</evidence>
<feature type="transmembrane region" description="Helical" evidence="2">
    <location>
        <begin position="272"/>
        <end position="291"/>
    </location>
</feature>
<feature type="transmembrane region" description="Helical" evidence="2">
    <location>
        <begin position="203"/>
        <end position="225"/>
    </location>
</feature>
<feature type="compositionally biased region" description="Low complexity" evidence="1">
    <location>
        <begin position="15"/>
        <end position="41"/>
    </location>
</feature>
<keyword evidence="2" id="KW-0472">Membrane</keyword>
<feature type="region of interest" description="Disordered" evidence="1">
    <location>
        <begin position="232"/>
        <end position="260"/>
    </location>
</feature>
<evidence type="ECO:0000256" key="1">
    <source>
        <dbReference type="SAM" id="MobiDB-lite"/>
    </source>
</evidence>
<keyword evidence="2" id="KW-1133">Transmembrane helix</keyword>
<evidence type="ECO:0000256" key="2">
    <source>
        <dbReference type="SAM" id="Phobius"/>
    </source>
</evidence>
<feature type="transmembrane region" description="Helical" evidence="2">
    <location>
        <begin position="134"/>
        <end position="157"/>
    </location>
</feature>
<feature type="transmembrane region" description="Helical" evidence="2">
    <location>
        <begin position="355"/>
        <end position="377"/>
    </location>
</feature>
<name>W8VTA3_ORYSI</name>
<feature type="transmembrane region" description="Helical" evidence="2">
    <location>
        <begin position="311"/>
        <end position="334"/>
    </location>
</feature>
<feature type="transmembrane region" description="Helical" evidence="2">
    <location>
        <begin position="491"/>
        <end position="510"/>
    </location>
</feature>
<dbReference type="EMBL" id="AB905363">
    <property type="protein sequence ID" value="BAO56893.1"/>
    <property type="molecule type" value="mRNA"/>
</dbReference>
<reference evidence="3" key="1">
    <citation type="journal article" date="2014" name="Physiol. Plantarum">
        <title>Characterization of OsLCT1, a cadmium transporter from indica rice (Oryza sativa).</title>
        <authorList>
            <person name="Uraguchi S."/>
            <person name="Kamiya T."/>
            <person name="Clemens S."/>
            <person name="Fujiwara T."/>
        </authorList>
    </citation>
    <scope>NUCLEOTIDE SEQUENCE</scope>
</reference>
<organism evidence="3">
    <name type="scientific">Oryza sativa subsp. indica</name>
    <name type="common">Rice</name>
    <dbReference type="NCBI Taxonomy" id="39946"/>
    <lineage>
        <taxon>Eukaryota</taxon>
        <taxon>Viridiplantae</taxon>
        <taxon>Streptophyta</taxon>
        <taxon>Embryophyta</taxon>
        <taxon>Tracheophyta</taxon>
        <taxon>Spermatophyta</taxon>
        <taxon>Magnoliopsida</taxon>
        <taxon>Liliopsida</taxon>
        <taxon>Poales</taxon>
        <taxon>Poaceae</taxon>
        <taxon>BOP clade</taxon>
        <taxon>Oryzoideae</taxon>
        <taxon>Oryzeae</taxon>
        <taxon>Oryzinae</taxon>
        <taxon>Oryza</taxon>
        <taxon>Oryza sativa</taxon>
    </lineage>
</organism>
<proteinExistence type="evidence at transcript level"/>